<proteinExistence type="predicted"/>
<organism evidence="1 2">
    <name type="scientific">Mycolicibacterium pulveris</name>
    <name type="common">Mycobacterium pulveris</name>
    <dbReference type="NCBI Taxonomy" id="36813"/>
    <lineage>
        <taxon>Bacteria</taxon>
        <taxon>Bacillati</taxon>
        <taxon>Actinomycetota</taxon>
        <taxon>Actinomycetes</taxon>
        <taxon>Mycobacteriales</taxon>
        <taxon>Mycobacteriaceae</taxon>
        <taxon>Mycolicibacterium</taxon>
    </lineage>
</organism>
<dbReference type="Proteomes" id="UP000467252">
    <property type="component" value="Chromosome"/>
</dbReference>
<dbReference type="EMBL" id="AP022599">
    <property type="protein sequence ID" value="BBY84126.1"/>
    <property type="molecule type" value="Genomic_DNA"/>
</dbReference>
<dbReference type="InterPro" id="IPR029032">
    <property type="entry name" value="AhpD-like"/>
</dbReference>
<gene>
    <name evidence="1" type="ORF">MPUL_52840</name>
</gene>
<evidence type="ECO:0000313" key="1">
    <source>
        <dbReference type="EMBL" id="BBY84126.1"/>
    </source>
</evidence>
<evidence type="ECO:0008006" key="3">
    <source>
        <dbReference type="Google" id="ProtNLM"/>
    </source>
</evidence>
<accession>A0A7I7UVR2</accession>
<dbReference type="AlphaFoldDB" id="A0A7I7UVR2"/>
<reference evidence="1 2" key="1">
    <citation type="journal article" date="2019" name="Emerg. Microbes Infect.">
        <title>Comprehensive subspecies identification of 175 nontuberculous mycobacteria species based on 7547 genomic profiles.</title>
        <authorList>
            <person name="Matsumoto Y."/>
            <person name="Kinjo T."/>
            <person name="Motooka D."/>
            <person name="Nabeya D."/>
            <person name="Jung N."/>
            <person name="Uechi K."/>
            <person name="Horii T."/>
            <person name="Iida T."/>
            <person name="Fujita J."/>
            <person name="Nakamura S."/>
        </authorList>
    </citation>
    <scope>NUCLEOTIDE SEQUENCE [LARGE SCALE GENOMIC DNA]</scope>
    <source>
        <strain evidence="1 2">JCM 6370</strain>
    </source>
</reference>
<name>A0A7I7UVR2_MYCPV</name>
<dbReference type="RefSeq" id="WP_163905512.1">
    <property type="nucleotide sequence ID" value="NZ_AP022599.1"/>
</dbReference>
<sequence length="104" mass="10835">MADITELHRALIARVLGGGGQAPSALRRAAYDNAGLTDPLRTLADKVAHQAHQVTDKDVAAARAVGLSEDQIFEIVVCAAVGQASRQYQSGLTALTRAIEGGAR</sequence>
<protein>
    <recommendedName>
        <fullName evidence="3">Alkylhydroperoxidase</fullName>
    </recommendedName>
</protein>
<dbReference type="SUPFAM" id="SSF69118">
    <property type="entry name" value="AhpD-like"/>
    <property type="match status" value="1"/>
</dbReference>
<evidence type="ECO:0000313" key="2">
    <source>
        <dbReference type="Proteomes" id="UP000467252"/>
    </source>
</evidence>
<keyword evidence="2" id="KW-1185">Reference proteome</keyword>
<dbReference type="Gene3D" id="1.20.1290.10">
    <property type="entry name" value="AhpD-like"/>
    <property type="match status" value="1"/>
</dbReference>